<gene>
    <name evidence="3" type="ORF">DAPPUDRAFT_309067</name>
</gene>
<protein>
    <submittedName>
        <fullName evidence="3">Uncharacterized protein</fullName>
    </submittedName>
</protein>
<feature type="compositionally biased region" description="Basic and acidic residues" evidence="1">
    <location>
        <begin position="49"/>
        <end position="58"/>
    </location>
</feature>
<proteinExistence type="predicted"/>
<dbReference type="OrthoDB" id="6341639at2759"/>
<keyword evidence="2" id="KW-0732">Signal</keyword>
<feature type="signal peptide" evidence="2">
    <location>
        <begin position="1"/>
        <end position="17"/>
    </location>
</feature>
<accession>E9G3E5</accession>
<sequence>MSISFFLVALLAAHGLASPAITKESLRSKLTPSMTLVFQSLHKAAAAIKDSEKERVESDPTNIQEGRQEGIVTDITKDKSVMPFMAVRKQTLDWSVANPGGVFGDNESGRLPHIVTVPIVAL</sequence>
<reference evidence="3 4" key="1">
    <citation type="journal article" date="2011" name="Science">
        <title>The ecoresponsive genome of Daphnia pulex.</title>
        <authorList>
            <person name="Colbourne J.K."/>
            <person name="Pfrender M.E."/>
            <person name="Gilbert D."/>
            <person name="Thomas W.K."/>
            <person name="Tucker A."/>
            <person name="Oakley T.H."/>
            <person name="Tokishita S."/>
            <person name="Aerts A."/>
            <person name="Arnold G.J."/>
            <person name="Basu M.K."/>
            <person name="Bauer D.J."/>
            <person name="Caceres C.E."/>
            <person name="Carmel L."/>
            <person name="Casola C."/>
            <person name="Choi J.H."/>
            <person name="Detter J.C."/>
            <person name="Dong Q."/>
            <person name="Dusheyko S."/>
            <person name="Eads B.D."/>
            <person name="Frohlich T."/>
            <person name="Geiler-Samerotte K.A."/>
            <person name="Gerlach D."/>
            <person name="Hatcher P."/>
            <person name="Jogdeo S."/>
            <person name="Krijgsveld J."/>
            <person name="Kriventseva E.V."/>
            <person name="Kultz D."/>
            <person name="Laforsch C."/>
            <person name="Lindquist E."/>
            <person name="Lopez J."/>
            <person name="Manak J.R."/>
            <person name="Muller J."/>
            <person name="Pangilinan J."/>
            <person name="Patwardhan R.P."/>
            <person name="Pitluck S."/>
            <person name="Pritham E.J."/>
            <person name="Rechtsteiner A."/>
            <person name="Rho M."/>
            <person name="Rogozin I.B."/>
            <person name="Sakarya O."/>
            <person name="Salamov A."/>
            <person name="Schaack S."/>
            <person name="Shapiro H."/>
            <person name="Shiga Y."/>
            <person name="Skalitzky C."/>
            <person name="Smith Z."/>
            <person name="Souvorov A."/>
            <person name="Sung W."/>
            <person name="Tang Z."/>
            <person name="Tsuchiya D."/>
            <person name="Tu H."/>
            <person name="Vos H."/>
            <person name="Wang M."/>
            <person name="Wolf Y.I."/>
            <person name="Yamagata H."/>
            <person name="Yamada T."/>
            <person name="Ye Y."/>
            <person name="Shaw J.R."/>
            <person name="Andrews J."/>
            <person name="Crease T.J."/>
            <person name="Tang H."/>
            <person name="Lucas S.M."/>
            <person name="Robertson H.M."/>
            <person name="Bork P."/>
            <person name="Koonin E.V."/>
            <person name="Zdobnov E.M."/>
            <person name="Grigoriev I.V."/>
            <person name="Lynch M."/>
            <person name="Boore J.L."/>
        </authorList>
    </citation>
    <scope>NUCLEOTIDE SEQUENCE [LARGE SCALE GENOMIC DNA]</scope>
</reference>
<dbReference type="AlphaFoldDB" id="E9G3E5"/>
<evidence type="ECO:0000313" key="3">
    <source>
        <dbReference type="EMBL" id="EFX85759.1"/>
    </source>
</evidence>
<keyword evidence="4" id="KW-1185">Reference proteome</keyword>
<name>E9G3E5_DAPPU</name>
<organism evidence="3 4">
    <name type="scientific">Daphnia pulex</name>
    <name type="common">Water flea</name>
    <dbReference type="NCBI Taxonomy" id="6669"/>
    <lineage>
        <taxon>Eukaryota</taxon>
        <taxon>Metazoa</taxon>
        <taxon>Ecdysozoa</taxon>
        <taxon>Arthropoda</taxon>
        <taxon>Crustacea</taxon>
        <taxon>Branchiopoda</taxon>
        <taxon>Diplostraca</taxon>
        <taxon>Cladocera</taxon>
        <taxon>Anomopoda</taxon>
        <taxon>Daphniidae</taxon>
        <taxon>Daphnia</taxon>
    </lineage>
</organism>
<dbReference type="EMBL" id="GL732531">
    <property type="protein sequence ID" value="EFX85759.1"/>
    <property type="molecule type" value="Genomic_DNA"/>
</dbReference>
<dbReference type="InParanoid" id="E9G3E5"/>
<evidence type="ECO:0000313" key="4">
    <source>
        <dbReference type="Proteomes" id="UP000000305"/>
    </source>
</evidence>
<evidence type="ECO:0000256" key="1">
    <source>
        <dbReference type="SAM" id="MobiDB-lite"/>
    </source>
</evidence>
<dbReference type="Proteomes" id="UP000000305">
    <property type="component" value="Unassembled WGS sequence"/>
</dbReference>
<dbReference type="KEGG" id="dpx:DAPPUDRAFT_309067"/>
<evidence type="ECO:0000256" key="2">
    <source>
        <dbReference type="SAM" id="SignalP"/>
    </source>
</evidence>
<dbReference type="HOGENOM" id="CLU_2029036_0_0_1"/>
<feature type="chain" id="PRO_5003237120" evidence="2">
    <location>
        <begin position="18"/>
        <end position="122"/>
    </location>
</feature>
<feature type="region of interest" description="Disordered" evidence="1">
    <location>
        <begin position="49"/>
        <end position="69"/>
    </location>
</feature>